<dbReference type="SUPFAM" id="SSF101744">
    <property type="entry name" value="Rof/RNase P subunit-like"/>
    <property type="match status" value="1"/>
</dbReference>
<dbReference type="RefSeq" id="WP_322520629.1">
    <property type="nucleotide sequence ID" value="NZ_CP140153.1"/>
</dbReference>
<sequence length="83" mass="9263">MADNRMVDESGPGSSDVDFRCGILDVLEAAALHQRHAEVHVDGRWRRVRVIDVATDHGEDWVILDGDERLAVGRIEMARPVSD</sequence>
<proteinExistence type="predicted"/>
<dbReference type="EMBL" id="CP140153">
    <property type="protein sequence ID" value="WQH15602.1"/>
    <property type="molecule type" value="Genomic_DNA"/>
</dbReference>
<evidence type="ECO:0000313" key="2">
    <source>
        <dbReference type="Proteomes" id="UP001327459"/>
    </source>
</evidence>
<dbReference type="Proteomes" id="UP001327459">
    <property type="component" value="Chromosome"/>
</dbReference>
<name>A0ABZ0YWE3_9GAMM</name>
<protein>
    <submittedName>
        <fullName evidence="1">Uncharacterized protein</fullName>
    </submittedName>
</protein>
<evidence type="ECO:0000313" key="1">
    <source>
        <dbReference type="EMBL" id="WQH15602.1"/>
    </source>
</evidence>
<reference evidence="1 2" key="1">
    <citation type="submission" date="2023-11" db="EMBL/GenBank/DDBJ databases">
        <title>MicrobeMod: A computational toolkit for identifying prokaryotic methylation and restriction-modification with nanopore sequencing.</title>
        <authorList>
            <person name="Crits-Christoph A."/>
            <person name="Kang S.C."/>
            <person name="Lee H."/>
            <person name="Ostrov N."/>
        </authorList>
    </citation>
    <scope>NUCLEOTIDE SEQUENCE [LARGE SCALE GENOMIC DNA]</scope>
    <source>
        <strain evidence="1 2">ATCC 49870</strain>
    </source>
</reference>
<organism evidence="1 2">
    <name type="scientific">Guyparkeria halophila</name>
    <dbReference type="NCBI Taxonomy" id="47960"/>
    <lineage>
        <taxon>Bacteria</taxon>
        <taxon>Pseudomonadati</taxon>
        <taxon>Pseudomonadota</taxon>
        <taxon>Gammaproteobacteria</taxon>
        <taxon>Chromatiales</taxon>
        <taxon>Thioalkalibacteraceae</taxon>
        <taxon>Guyparkeria</taxon>
    </lineage>
</organism>
<accession>A0ABZ0YWE3</accession>
<dbReference type="InterPro" id="IPR023534">
    <property type="entry name" value="Rof/RNase_P-like"/>
</dbReference>
<gene>
    <name evidence="1" type="ORF">SR882_07475</name>
</gene>
<keyword evidence="2" id="KW-1185">Reference proteome</keyword>